<reference evidence="14 16" key="1">
    <citation type="submission" date="2020-12" db="EMBL/GenBank/DDBJ databases">
        <title>strain FJAT-54423T represents a novel species of the genus Brevibacillus.</title>
        <authorList>
            <person name="Tang R."/>
        </authorList>
    </citation>
    <scope>NUCLEOTIDE SEQUENCE [LARGE SCALE GENOMIC DNA]</scope>
    <source>
        <strain evidence="14 16">FJAT-54423</strain>
    </source>
</reference>
<dbReference type="Proteomes" id="UP000677234">
    <property type="component" value="Chromosome"/>
</dbReference>
<evidence type="ECO:0000256" key="8">
    <source>
        <dbReference type="ARBA" id="ARBA00022989"/>
    </source>
</evidence>
<dbReference type="PANTHER" id="PTHR30627">
    <property type="entry name" value="PEPTIDOGLYCAN D,D-TRANSPEPTIDASE"/>
    <property type="match status" value="1"/>
</dbReference>
<comment type="subcellular location">
    <subcellularLocation>
        <location evidence="2">Cell membrane</location>
    </subcellularLocation>
    <subcellularLocation>
        <location evidence="1">Membrane</location>
        <topology evidence="1">Single-pass membrane protein</topology>
    </subcellularLocation>
</comment>
<dbReference type="SUPFAM" id="SSF56519">
    <property type="entry name" value="Penicillin binding protein dimerisation domain"/>
    <property type="match status" value="1"/>
</dbReference>
<evidence type="ECO:0000313" key="16">
    <source>
        <dbReference type="Proteomes" id="UP000595847"/>
    </source>
</evidence>
<dbReference type="EMBL" id="CP066308">
    <property type="protein sequence ID" value="QQE76514.1"/>
    <property type="molecule type" value="Genomic_DNA"/>
</dbReference>
<evidence type="ECO:0000256" key="2">
    <source>
        <dbReference type="ARBA" id="ARBA00004236"/>
    </source>
</evidence>
<feature type="transmembrane region" description="Helical" evidence="11">
    <location>
        <begin position="12"/>
        <end position="31"/>
    </location>
</feature>
<evidence type="ECO:0000256" key="6">
    <source>
        <dbReference type="ARBA" id="ARBA00022960"/>
    </source>
</evidence>
<dbReference type="Gene3D" id="3.40.710.10">
    <property type="entry name" value="DD-peptidase/beta-lactamase superfamily"/>
    <property type="match status" value="1"/>
</dbReference>
<dbReference type="GO" id="GO:0008658">
    <property type="term" value="F:penicillin binding"/>
    <property type="evidence" value="ECO:0007669"/>
    <property type="project" value="InterPro"/>
</dbReference>
<dbReference type="GO" id="GO:0005886">
    <property type="term" value="C:plasma membrane"/>
    <property type="evidence" value="ECO:0007669"/>
    <property type="project" value="UniProtKB-SubCell"/>
</dbReference>
<dbReference type="AlphaFoldDB" id="A0A7T5JQN2"/>
<evidence type="ECO:0000259" key="13">
    <source>
        <dbReference type="Pfam" id="PF03717"/>
    </source>
</evidence>
<keyword evidence="10" id="KW-0961">Cell wall biogenesis/degradation</keyword>
<dbReference type="InterPro" id="IPR050515">
    <property type="entry name" value="Beta-lactam/transpept"/>
</dbReference>
<gene>
    <name evidence="14" type="ORF">JD108_06350</name>
    <name evidence="15" type="ORF">KDJ56_06030</name>
</gene>
<evidence type="ECO:0000256" key="4">
    <source>
        <dbReference type="ARBA" id="ARBA00022475"/>
    </source>
</evidence>
<keyword evidence="7" id="KW-0573">Peptidoglycan synthesis</keyword>
<dbReference type="KEGG" id="bcop:JD108_06350"/>
<reference evidence="15" key="2">
    <citation type="submission" date="2021-04" db="EMBL/GenBank/DDBJ databases">
        <title>Brevibacillus composti FJAT-54423, complete genome.</title>
        <authorList>
            <person name="Tang R."/>
        </authorList>
    </citation>
    <scope>NUCLEOTIDE SEQUENCE</scope>
    <source>
        <strain evidence="15">FJAT-54424</strain>
    </source>
</reference>
<organism evidence="14 16">
    <name type="scientific">Brevibacillus composti</name>
    <dbReference type="NCBI Taxonomy" id="2796470"/>
    <lineage>
        <taxon>Bacteria</taxon>
        <taxon>Bacillati</taxon>
        <taxon>Bacillota</taxon>
        <taxon>Bacilli</taxon>
        <taxon>Bacillales</taxon>
        <taxon>Paenibacillaceae</taxon>
        <taxon>Brevibacillus</taxon>
    </lineage>
</organism>
<feature type="domain" description="Penicillin-binding protein transpeptidase" evidence="12">
    <location>
        <begin position="295"/>
        <end position="660"/>
    </location>
</feature>
<dbReference type="PANTHER" id="PTHR30627:SF2">
    <property type="entry name" value="PEPTIDOGLYCAN D,D-TRANSPEPTIDASE MRDA"/>
    <property type="match status" value="1"/>
</dbReference>
<sequence>MDRDRKKRVARLQIIFVVVFLLFAAIILRLAQLQIKQGKEYAVDLVTRSTKKDAVPAMRGNIYDRNRNLIAESIPSFHVVFREEEAMEKGDYLWIANRLEAILSHTDKATILKRMDVGYDYVNGSLIRVERKLPKYLEKDLKSDLGPLEIAALAEHREELKGIEVVTKPIRKYNAKQIAVQAVGYVRPFHIAENLGMEGYKQEQDRYLPTQFVGFDGIELFYETELRGENGYRLYEVAADQTIIRELEGMAPVRGNDLILTLDERVQLEVREYIRQFLPELRAKIPEAAHAKGAYVVAMEIDTGKIVAMVSYPEYDPNIWMEGPDQQTYEQIQLSVTNGTIREAPYDTRPLTGEEAVQEGHKHPRSIVPSGSVLKPITILLGLQEGIITPHDRWNDPGVYRYGKGTDRVKNDNGQIHGILTPEKSLQKSSNTYMAKIGEQLARTKGRESVSLLQKYYHAFGIGIKTEVDLPYENKGKEDFMVMSEQYGPLAAMVQASFGQQARATAMQLAQFAATIANKGVRLKPQMVEAIISPDGKTLRSFAPSVISTFPHPDEYWDILTAGMVMVTKPGGTAVRAFEGLPYQVAAKTGTSEQDIYVPYKQVVDETGKAKTKWKFHRRITNGVSIAYAPADKPKLAVAVIVPEGGYGGRSAAVITRAVFEAYDKHIGLTPF</sequence>
<evidence type="ECO:0000256" key="5">
    <source>
        <dbReference type="ARBA" id="ARBA00022692"/>
    </source>
</evidence>
<dbReference type="GO" id="GO:0071972">
    <property type="term" value="F:peptidoglycan L,D-transpeptidase activity"/>
    <property type="evidence" value="ECO:0007669"/>
    <property type="project" value="TreeGrafter"/>
</dbReference>
<evidence type="ECO:0000256" key="11">
    <source>
        <dbReference type="SAM" id="Phobius"/>
    </source>
</evidence>
<dbReference type="EMBL" id="CP073708">
    <property type="protein sequence ID" value="QUO43587.1"/>
    <property type="molecule type" value="Genomic_DNA"/>
</dbReference>
<dbReference type="Pfam" id="PF03717">
    <property type="entry name" value="PBP_dimer"/>
    <property type="match status" value="1"/>
</dbReference>
<dbReference type="InterPro" id="IPR012338">
    <property type="entry name" value="Beta-lactam/transpept-like"/>
</dbReference>
<evidence type="ECO:0000256" key="7">
    <source>
        <dbReference type="ARBA" id="ARBA00022984"/>
    </source>
</evidence>
<evidence type="ECO:0000313" key="17">
    <source>
        <dbReference type="Proteomes" id="UP000677234"/>
    </source>
</evidence>
<keyword evidence="8 11" id="KW-1133">Transmembrane helix</keyword>
<keyword evidence="6" id="KW-0133">Cell shape</keyword>
<evidence type="ECO:0000313" key="14">
    <source>
        <dbReference type="EMBL" id="QQE76514.1"/>
    </source>
</evidence>
<protein>
    <submittedName>
        <fullName evidence="14">Penicillin-binding protein</fullName>
    </submittedName>
</protein>
<evidence type="ECO:0000313" key="15">
    <source>
        <dbReference type="EMBL" id="QUO43587.1"/>
    </source>
</evidence>
<dbReference type="InterPro" id="IPR005311">
    <property type="entry name" value="PBP_dimer"/>
</dbReference>
<keyword evidence="5 11" id="KW-0812">Transmembrane</keyword>
<comment type="similarity">
    <text evidence="3">Belongs to the transpeptidase family.</text>
</comment>
<dbReference type="Proteomes" id="UP000595847">
    <property type="component" value="Chromosome"/>
</dbReference>
<dbReference type="GO" id="GO:0008360">
    <property type="term" value="P:regulation of cell shape"/>
    <property type="evidence" value="ECO:0007669"/>
    <property type="project" value="UniProtKB-KW"/>
</dbReference>
<keyword evidence="4" id="KW-1003">Cell membrane</keyword>
<dbReference type="InterPro" id="IPR001460">
    <property type="entry name" value="PCN-bd_Tpept"/>
</dbReference>
<proteinExistence type="inferred from homology"/>
<dbReference type="Gene3D" id="1.10.10.1230">
    <property type="entry name" value="Penicillin-binding protein, N-terminal non-catalytic domain, head sub-domain"/>
    <property type="match status" value="1"/>
</dbReference>
<keyword evidence="9 11" id="KW-0472">Membrane</keyword>
<dbReference type="Gene3D" id="3.90.1310.10">
    <property type="entry name" value="Penicillin-binding protein 2a (Domain 2)"/>
    <property type="match status" value="2"/>
</dbReference>
<dbReference type="GO" id="GO:0009252">
    <property type="term" value="P:peptidoglycan biosynthetic process"/>
    <property type="evidence" value="ECO:0007669"/>
    <property type="project" value="UniProtKB-KW"/>
</dbReference>
<dbReference type="Pfam" id="PF00905">
    <property type="entry name" value="Transpeptidase"/>
    <property type="match status" value="1"/>
</dbReference>
<feature type="domain" description="Penicillin-binding protein dimerisation" evidence="13">
    <location>
        <begin position="55"/>
        <end position="247"/>
    </location>
</feature>
<accession>A0A7T5JQN2</accession>
<name>A0A7T5JQN2_9BACL</name>
<keyword evidence="17" id="KW-1185">Reference proteome</keyword>
<dbReference type="SUPFAM" id="SSF56601">
    <property type="entry name" value="beta-lactamase/transpeptidase-like"/>
    <property type="match status" value="1"/>
</dbReference>
<evidence type="ECO:0000259" key="12">
    <source>
        <dbReference type="Pfam" id="PF00905"/>
    </source>
</evidence>
<evidence type="ECO:0000256" key="10">
    <source>
        <dbReference type="ARBA" id="ARBA00023316"/>
    </source>
</evidence>
<dbReference type="InterPro" id="IPR036138">
    <property type="entry name" value="PBP_dimer_sf"/>
</dbReference>
<evidence type="ECO:0000256" key="9">
    <source>
        <dbReference type="ARBA" id="ARBA00023136"/>
    </source>
</evidence>
<evidence type="ECO:0000256" key="1">
    <source>
        <dbReference type="ARBA" id="ARBA00004167"/>
    </source>
</evidence>
<dbReference type="GO" id="GO:0071555">
    <property type="term" value="P:cell wall organization"/>
    <property type="evidence" value="ECO:0007669"/>
    <property type="project" value="UniProtKB-KW"/>
</dbReference>
<evidence type="ECO:0000256" key="3">
    <source>
        <dbReference type="ARBA" id="ARBA00007171"/>
    </source>
</evidence>